<dbReference type="GeneID" id="28978316"/>
<evidence type="ECO:0000313" key="9">
    <source>
        <dbReference type="Proteomes" id="UP000053890"/>
    </source>
</evidence>
<evidence type="ECO:0000256" key="5">
    <source>
        <dbReference type="ARBA" id="ARBA00023136"/>
    </source>
</evidence>
<keyword evidence="3 6" id="KW-0812">Transmembrane</keyword>
<dbReference type="STRING" id="578459.A0A0P9ITP8"/>
<feature type="transmembrane region" description="Helical" evidence="6">
    <location>
        <begin position="276"/>
        <end position="297"/>
    </location>
</feature>
<name>A0A0P9ITP8_RHOGW</name>
<evidence type="ECO:0000256" key="1">
    <source>
        <dbReference type="ARBA" id="ARBA00004141"/>
    </source>
</evidence>
<comment type="function">
    <text evidence="6">Probably involved in transport through the plasma membrane.</text>
</comment>
<evidence type="ECO:0000256" key="4">
    <source>
        <dbReference type="ARBA" id="ARBA00022989"/>
    </source>
</evidence>
<evidence type="ECO:0000256" key="7">
    <source>
        <dbReference type="SAM" id="MobiDB-lite"/>
    </source>
</evidence>
<feature type="transmembrane region" description="Helical" evidence="6">
    <location>
        <begin position="580"/>
        <end position="605"/>
    </location>
</feature>
<evidence type="ECO:0000313" key="8">
    <source>
        <dbReference type="EMBL" id="KPV72790.1"/>
    </source>
</evidence>
<feature type="compositionally biased region" description="Acidic residues" evidence="7">
    <location>
        <begin position="162"/>
        <end position="176"/>
    </location>
</feature>
<accession>A0A0P9ITP8</accession>
<dbReference type="RefSeq" id="XP_018268839.1">
    <property type="nucleotide sequence ID" value="XM_018417868.1"/>
</dbReference>
<evidence type="ECO:0000256" key="6">
    <source>
        <dbReference type="RuleBase" id="RU368066"/>
    </source>
</evidence>
<feature type="transmembrane region" description="Helical" evidence="6">
    <location>
        <begin position="304"/>
        <end position="326"/>
    </location>
</feature>
<comment type="similarity">
    <text evidence="2 6">Belongs to the CTL (choline transporter-like) family.</text>
</comment>
<feature type="region of interest" description="Disordered" evidence="7">
    <location>
        <begin position="27"/>
        <end position="97"/>
    </location>
</feature>
<dbReference type="OMA" id="LIVLWTW"/>
<feature type="transmembrane region" description="Helical" evidence="6">
    <location>
        <begin position="389"/>
        <end position="412"/>
    </location>
</feature>
<feature type="compositionally biased region" description="Gly residues" evidence="7">
    <location>
        <begin position="139"/>
        <end position="156"/>
    </location>
</feature>
<keyword evidence="9" id="KW-1185">Reference proteome</keyword>
<dbReference type="OrthoDB" id="420519at2759"/>
<dbReference type="GO" id="GO:0022857">
    <property type="term" value="F:transmembrane transporter activity"/>
    <property type="evidence" value="ECO:0007669"/>
    <property type="project" value="UniProtKB-UniRule"/>
</dbReference>
<feature type="region of interest" description="Disordered" evidence="7">
    <location>
        <begin position="133"/>
        <end position="184"/>
    </location>
</feature>
<keyword evidence="5 6" id="KW-0472">Membrane</keyword>
<evidence type="ECO:0000256" key="3">
    <source>
        <dbReference type="ARBA" id="ARBA00022692"/>
    </source>
</evidence>
<feature type="transmembrane region" description="Helical" evidence="6">
    <location>
        <begin position="424"/>
        <end position="443"/>
    </location>
</feature>
<dbReference type="Pfam" id="PF04515">
    <property type="entry name" value="Choline_transpo"/>
    <property type="match status" value="1"/>
</dbReference>
<dbReference type="PANTHER" id="PTHR12385:SF88">
    <property type="entry name" value="CHOLINE TRANSPORTER-LIKE PROTEIN CTL1"/>
    <property type="match status" value="1"/>
</dbReference>
<feature type="transmembrane region" description="Helical" evidence="6">
    <location>
        <begin position="346"/>
        <end position="363"/>
    </location>
</feature>
<dbReference type="Proteomes" id="UP000053890">
    <property type="component" value="Unassembled WGS sequence"/>
</dbReference>
<feature type="transmembrane region" description="Helical" evidence="6">
    <location>
        <begin position="485"/>
        <end position="505"/>
    </location>
</feature>
<dbReference type="AlphaFoldDB" id="A0A0P9ITP8"/>
<dbReference type="InterPro" id="IPR007603">
    <property type="entry name" value="Choline_transptr-like"/>
</dbReference>
<gene>
    <name evidence="8" type="ORF">RHOBADRAFT_55473</name>
</gene>
<keyword evidence="4 6" id="KW-1133">Transmembrane helix</keyword>
<dbReference type="EMBL" id="KQ474085">
    <property type="protein sequence ID" value="KPV72790.1"/>
    <property type="molecule type" value="Genomic_DNA"/>
</dbReference>
<feature type="compositionally biased region" description="Basic and acidic residues" evidence="7">
    <location>
        <begin position="60"/>
        <end position="74"/>
    </location>
</feature>
<feature type="transmembrane region" description="Helical" evidence="6">
    <location>
        <begin position="525"/>
        <end position="542"/>
    </location>
</feature>
<dbReference type="PANTHER" id="PTHR12385">
    <property type="entry name" value="CHOLINE TRANSPORTER-LIKE (SLC FAMILY 44)"/>
    <property type="match status" value="1"/>
</dbReference>
<reference evidence="8 9" key="1">
    <citation type="journal article" date="2015" name="Front. Microbiol.">
        <title>Genome sequence of the plant growth promoting endophytic yeast Rhodotorula graminis WP1.</title>
        <authorList>
            <person name="Firrincieli A."/>
            <person name="Otillar R."/>
            <person name="Salamov A."/>
            <person name="Schmutz J."/>
            <person name="Khan Z."/>
            <person name="Redman R.S."/>
            <person name="Fleck N.D."/>
            <person name="Lindquist E."/>
            <person name="Grigoriev I.V."/>
            <person name="Doty S.L."/>
        </authorList>
    </citation>
    <scope>NUCLEOTIDE SEQUENCE [LARGE SCALE GENOMIC DNA]</scope>
    <source>
        <strain evidence="8 9">WP1</strain>
    </source>
</reference>
<comment type="subcellular location">
    <subcellularLocation>
        <location evidence="6">Cell membrane</location>
        <topology evidence="6">Multi-pass membrane protein</topology>
    </subcellularLocation>
    <subcellularLocation>
        <location evidence="1">Membrane</location>
        <topology evidence="1">Multi-pass membrane protein</topology>
    </subcellularLocation>
</comment>
<organism evidence="8 9">
    <name type="scientific">Rhodotorula graminis (strain WP1)</name>
    <dbReference type="NCBI Taxonomy" id="578459"/>
    <lineage>
        <taxon>Eukaryota</taxon>
        <taxon>Fungi</taxon>
        <taxon>Dikarya</taxon>
        <taxon>Basidiomycota</taxon>
        <taxon>Pucciniomycotina</taxon>
        <taxon>Microbotryomycetes</taxon>
        <taxon>Sporidiobolales</taxon>
        <taxon>Sporidiobolaceae</taxon>
        <taxon>Rhodotorula</taxon>
    </lineage>
</organism>
<sequence length="682" mass="70848">MNFSQFASNLLQSTSGAAQPAPLFYSTRTDWVAPPPTSSSSAPPRRATADSDILGASDDSLDHHRTRTRSDRRFSLASDDASDDDGPPPPPTTTRSYAAHGMASHLQAIPAFVSRLGGRAPARPGRGWRAYESVAPGASGSGGGAASRGGGPGGRPGAVYSDGEDDETDDGDDDEPLPGAFVSLPLGGGGGAARELPLAHAMDEPLVGRRTLFVYPVPGPGGGGANAHEAYRDTGWVVAYGVSLLAVAALALHAWWSAPPLPPGAPSASVLVTLPTLSLLALVSLVAGVASLAYLLAMRRALATLLTLAVFGGPVLFVATGIVAFAGSFATRGVASDGGWTTGVRWFAVACFVLAFVLGRTALSRRKELNRAISVGELACDTVLNHPPLILLALTLSLLSAVITLPFASLIASLLAHAPQSPHLASWGSALTLLVFFWTLAIGRGVSHAVVGGCIGTWYFEREGDEYQGPLEVTRAAIVRATGPSFGTVIAASFFLAIFETLATVCRTLHRALSSSRLPTLLRPLAVLAPLFRTAAAYAAFFNSYSLSYAGMTGEPFLSASRETAALFRLNRARNIRDTALLRLTLFISSSGFGLLFGLAAFLFLSSSQLSPSSGRAAPTLAVLSYAIPLYTTRVCHSVVADAVDALYVATNLDAENQISHCPKAVEAFGTPEADSFGSLAV</sequence>
<evidence type="ECO:0000256" key="2">
    <source>
        <dbReference type="ARBA" id="ARBA00007168"/>
    </source>
</evidence>
<feature type="transmembrane region" description="Helical" evidence="6">
    <location>
        <begin position="237"/>
        <end position="256"/>
    </location>
</feature>
<dbReference type="GO" id="GO:0005886">
    <property type="term" value="C:plasma membrane"/>
    <property type="evidence" value="ECO:0007669"/>
    <property type="project" value="UniProtKB-SubCell"/>
</dbReference>
<proteinExistence type="inferred from homology"/>
<protein>
    <recommendedName>
        <fullName evidence="6">Protein PNS1</fullName>
    </recommendedName>
</protein>